<comment type="similarity">
    <text evidence="2">Belongs to the TMEM106 family.</text>
</comment>
<evidence type="ECO:0000256" key="1">
    <source>
        <dbReference type="ARBA" id="ARBA00004308"/>
    </source>
</evidence>
<evidence type="ECO:0000259" key="7">
    <source>
        <dbReference type="Pfam" id="PF07092"/>
    </source>
</evidence>
<dbReference type="GO" id="GO:0012505">
    <property type="term" value="C:endomembrane system"/>
    <property type="evidence" value="ECO:0007669"/>
    <property type="project" value="UniProtKB-SubCell"/>
</dbReference>
<evidence type="ECO:0000256" key="6">
    <source>
        <dbReference type="SAM" id="Phobius"/>
    </source>
</evidence>
<organism evidence="9 10">
    <name type="scientific">Sinanodonta woodiana</name>
    <name type="common">Chinese pond mussel</name>
    <name type="synonym">Anodonta woodiana</name>
    <dbReference type="NCBI Taxonomy" id="1069815"/>
    <lineage>
        <taxon>Eukaryota</taxon>
        <taxon>Metazoa</taxon>
        <taxon>Spiralia</taxon>
        <taxon>Lophotrochozoa</taxon>
        <taxon>Mollusca</taxon>
        <taxon>Bivalvia</taxon>
        <taxon>Autobranchia</taxon>
        <taxon>Heteroconchia</taxon>
        <taxon>Palaeoheterodonta</taxon>
        <taxon>Unionida</taxon>
        <taxon>Unionoidea</taxon>
        <taxon>Unionidae</taxon>
        <taxon>Unioninae</taxon>
        <taxon>Sinanodonta</taxon>
    </lineage>
</organism>
<reference evidence="9 10" key="1">
    <citation type="submission" date="2024-11" db="EMBL/GenBank/DDBJ databases">
        <title>Chromosome-level genome assembly of the freshwater bivalve Anodonta woodiana.</title>
        <authorList>
            <person name="Chen X."/>
        </authorList>
    </citation>
    <scope>NUCLEOTIDE SEQUENCE [LARGE SCALE GENOMIC DNA]</scope>
    <source>
        <strain evidence="9">MN2024</strain>
        <tissue evidence="9">Gills</tissue>
    </source>
</reference>
<comment type="caution">
    <text evidence="9">The sequence shown here is derived from an EMBL/GenBank/DDBJ whole genome shotgun (WGS) entry which is preliminary data.</text>
</comment>
<proteinExistence type="inferred from homology"/>
<gene>
    <name evidence="9" type="ORF">ACJMK2_024241</name>
</gene>
<evidence type="ECO:0000256" key="4">
    <source>
        <dbReference type="ARBA" id="ARBA00022989"/>
    </source>
</evidence>
<dbReference type="Pfam" id="PF07092">
    <property type="entry name" value="TMEM106"/>
    <property type="match status" value="1"/>
</dbReference>
<evidence type="ECO:0000256" key="5">
    <source>
        <dbReference type="ARBA" id="ARBA00023136"/>
    </source>
</evidence>
<dbReference type="InterPro" id="IPR048509">
    <property type="entry name" value="TMEM106_C"/>
</dbReference>
<dbReference type="PANTHER" id="PTHR28556">
    <property type="entry name" value="TRANSMEMBRANE PROTEIN 106B"/>
    <property type="match status" value="1"/>
</dbReference>
<keyword evidence="10" id="KW-1185">Reference proteome</keyword>
<evidence type="ECO:0000259" key="8">
    <source>
        <dbReference type="Pfam" id="PF21002"/>
    </source>
</evidence>
<evidence type="ECO:0000313" key="10">
    <source>
        <dbReference type="Proteomes" id="UP001634394"/>
    </source>
</evidence>
<name>A0ABD3T6S4_SINWO</name>
<dbReference type="AlphaFoldDB" id="A0ABD3T6S4"/>
<dbReference type="EMBL" id="JBJQND010000019">
    <property type="protein sequence ID" value="KAL3832611.1"/>
    <property type="molecule type" value="Genomic_DNA"/>
</dbReference>
<keyword evidence="3 6" id="KW-0812">Transmembrane</keyword>
<feature type="transmembrane region" description="Helical" evidence="6">
    <location>
        <begin position="85"/>
        <end position="107"/>
    </location>
</feature>
<feature type="domain" description="Transmembrane protein 106 C-terminal" evidence="7">
    <location>
        <begin position="120"/>
        <end position="249"/>
    </location>
</feature>
<accession>A0ABD3T6S4</accession>
<dbReference type="InterPro" id="IPR048511">
    <property type="entry name" value="TMEM106_N"/>
</dbReference>
<evidence type="ECO:0000256" key="3">
    <source>
        <dbReference type="ARBA" id="ARBA00022692"/>
    </source>
</evidence>
<dbReference type="PANTHER" id="PTHR28556:SF4">
    <property type="entry name" value="TRANSMEMBRANE PROTEIN 106A"/>
    <property type="match status" value="1"/>
</dbReference>
<dbReference type="Pfam" id="PF21002">
    <property type="entry name" value="TMEM106_N"/>
    <property type="match status" value="1"/>
</dbReference>
<sequence length="262" mass="29739">MGEKRYRENSRLLENTSSASYGPINMSFTTNGDNTSNDSGYTELLRGSVPCPTCRGLGFVPKEQEGQLIALIPLRDKRLKPRRTYLYVCLAVFVCLLTAGLLVFFMFPRDVQLKSQSPYLYPSQVYVNTSENFVSFFVTNYFTVINENYFSVLVTDVAMTVLYDTQVINSTRNQSSLSIPLRENREYYVQIQITFNNADELGYMAGSCLSPVRWAHEMVMIFQLTVSYSFLGHTEQTTMSTYQFVSCYGGNESYPTVLPVTG</sequence>
<keyword evidence="4 6" id="KW-1133">Transmembrane helix</keyword>
<evidence type="ECO:0000313" key="9">
    <source>
        <dbReference type="EMBL" id="KAL3832611.1"/>
    </source>
</evidence>
<protein>
    <recommendedName>
        <fullName evidence="11">Transmembrane protein 106B</fullName>
    </recommendedName>
</protein>
<comment type="subcellular location">
    <subcellularLocation>
        <location evidence="1">Endomembrane system</location>
    </subcellularLocation>
</comment>
<feature type="domain" description="Transmembrane protein 106 N-terminal" evidence="8">
    <location>
        <begin position="46"/>
        <end position="84"/>
    </location>
</feature>
<evidence type="ECO:0008006" key="11">
    <source>
        <dbReference type="Google" id="ProtNLM"/>
    </source>
</evidence>
<dbReference type="InterPro" id="IPR009790">
    <property type="entry name" value="TMEM106"/>
</dbReference>
<keyword evidence="5 6" id="KW-0472">Membrane</keyword>
<dbReference type="Proteomes" id="UP001634394">
    <property type="component" value="Unassembled WGS sequence"/>
</dbReference>
<evidence type="ECO:0000256" key="2">
    <source>
        <dbReference type="ARBA" id="ARBA00008111"/>
    </source>
</evidence>